<dbReference type="InterPro" id="IPR050330">
    <property type="entry name" value="Bact_OuterMem_StrucFunc"/>
</dbReference>
<dbReference type="InterPro" id="IPR006664">
    <property type="entry name" value="OMP_bac"/>
</dbReference>
<dbReference type="InterPro" id="IPR006665">
    <property type="entry name" value="OmpA-like"/>
</dbReference>
<dbReference type="PRINTS" id="PR01021">
    <property type="entry name" value="OMPADOMAIN"/>
</dbReference>
<keyword evidence="4" id="KW-0998">Cell outer membrane</keyword>
<dbReference type="Pfam" id="PF04355">
    <property type="entry name" value="BamE"/>
    <property type="match status" value="1"/>
</dbReference>
<evidence type="ECO:0000256" key="5">
    <source>
        <dbReference type="PROSITE-ProRule" id="PRU00473"/>
    </source>
</evidence>
<dbReference type="InterPro" id="IPR036737">
    <property type="entry name" value="OmpA-like_sf"/>
</dbReference>
<dbReference type="PANTHER" id="PTHR30329:SF21">
    <property type="entry name" value="LIPOPROTEIN YIAD-RELATED"/>
    <property type="match status" value="1"/>
</dbReference>
<dbReference type="GO" id="GO:0009279">
    <property type="term" value="C:cell outer membrane"/>
    <property type="evidence" value="ECO:0007669"/>
    <property type="project" value="UniProtKB-SubCell"/>
</dbReference>
<dbReference type="Gene3D" id="3.30.1450.10">
    <property type="match status" value="1"/>
</dbReference>
<keyword evidence="3 5" id="KW-0472">Membrane</keyword>
<gene>
    <name evidence="8" type="primary">mlp_2</name>
    <name evidence="8" type="ORF">NCTC12742_01035</name>
</gene>
<evidence type="ECO:0000313" key="9">
    <source>
        <dbReference type="Proteomes" id="UP000272771"/>
    </source>
</evidence>
<evidence type="ECO:0000259" key="7">
    <source>
        <dbReference type="PROSITE" id="PS51123"/>
    </source>
</evidence>
<dbReference type="PROSITE" id="PS51257">
    <property type="entry name" value="PROKAR_LIPOPROTEIN"/>
    <property type="match status" value="1"/>
</dbReference>
<dbReference type="Proteomes" id="UP000272771">
    <property type="component" value="Chromosome"/>
</dbReference>
<dbReference type="STRING" id="28091.SAMEA3174300_01659"/>
<sequence length="279" mass="31050">MKYKGYAKGALGLLATALLSACATKSVVKADGTTDEPVFPKPYSVTFNQDRGTFPTADELANVKAGMTKDELYKLLGRPHYDEGMFGVREWDYLFHFHTPGQGTDGVTTCQFKVLYDKDKFTRSFFWKAVDPQDAVCPPEPASPKYRLKRVVLGADVLFAFDKSGLGDIRKTGKEKLDKFAEELKRFERVHSIRVIGHTDRLGERGYNSGLSARRAETVRRYLVSKGVPAGVMSARGLGERQPVKQCGKHLSHAELVSCLQPNRRVEIEVDGLGELTVE</sequence>
<name>A0A448VN70_9NEIS</name>
<dbReference type="PANTHER" id="PTHR30329">
    <property type="entry name" value="STATOR ELEMENT OF FLAGELLAR MOTOR COMPLEX"/>
    <property type="match status" value="1"/>
</dbReference>
<evidence type="ECO:0000256" key="2">
    <source>
        <dbReference type="ARBA" id="ARBA00022729"/>
    </source>
</evidence>
<evidence type="ECO:0000256" key="4">
    <source>
        <dbReference type="ARBA" id="ARBA00023237"/>
    </source>
</evidence>
<dbReference type="InterPro" id="IPR037873">
    <property type="entry name" value="BamE-like"/>
</dbReference>
<dbReference type="CDD" id="cd07185">
    <property type="entry name" value="OmpA_C-like"/>
    <property type="match status" value="1"/>
</dbReference>
<dbReference type="Pfam" id="PF00691">
    <property type="entry name" value="OmpA"/>
    <property type="match status" value="1"/>
</dbReference>
<accession>A0A448VN70</accession>
<keyword evidence="2 6" id="KW-0732">Signal</keyword>
<proteinExistence type="predicted"/>
<protein>
    <submittedName>
        <fullName evidence="8">Lipoprotein</fullName>
    </submittedName>
</protein>
<dbReference type="AlphaFoldDB" id="A0A448VN70"/>
<comment type="subcellular location">
    <subcellularLocation>
        <location evidence="1">Cell outer membrane</location>
    </subcellularLocation>
</comment>
<reference evidence="8 9" key="1">
    <citation type="submission" date="2018-12" db="EMBL/GenBank/DDBJ databases">
        <authorList>
            <consortium name="Pathogen Informatics"/>
        </authorList>
    </citation>
    <scope>NUCLEOTIDE SEQUENCE [LARGE SCALE GENOMIC DNA]</scope>
    <source>
        <strain evidence="8 9">NCTC12742</strain>
    </source>
</reference>
<dbReference type="SUPFAM" id="SSF103088">
    <property type="entry name" value="OmpA-like"/>
    <property type="match status" value="1"/>
</dbReference>
<dbReference type="InterPro" id="IPR007450">
    <property type="entry name" value="BamE_dom"/>
</dbReference>
<dbReference type="Gene3D" id="3.30.1330.60">
    <property type="entry name" value="OmpA-like domain"/>
    <property type="match status" value="1"/>
</dbReference>
<dbReference type="GO" id="GO:0015288">
    <property type="term" value="F:porin activity"/>
    <property type="evidence" value="ECO:0007669"/>
    <property type="project" value="InterPro"/>
</dbReference>
<feature type="chain" id="PRO_5019269436" evidence="6">
    <location>
        <begin position="31"/>
        <end position="279"/>
    </location>
</feature>
<dbReference type="OrthoDB" id="5360144at2"/>
<dbReference type="InterPro" id="IPR002368">
    <property type="entry name" value="OmpA"/>
</dbReference>
<evidence type="ECO:0000256" key="6">
    <source>
        <dbReference type="SAM" id="SignalP"/>
    </source>
</evidence>
<dbReference type="EMBL" id="LR134533">
    <property type="protein sequence ID" value="VEJ51124.1"/>
    <property type="molecule type" value="Genomic_DNA"/>
</dbReference>
<keyword evidence="8" id="KW-0449">Lipoprotein</keyword>
<evidence type="ECO:0000256" key="3">
    <source>
        <dbReference type="ARBA" id="ARBA00023136"/>
    </source>
</evidence>
<evidence type="ECO:0000256" key="1">
    <source>
        <dbReference type="ARBA" id="ARBA00004442"/>
    </source>
</evidence>
<feature type="domain" description="OmpA-like" evidence="7">
    <location>
        <begin position="146"/>
        <end position="274"/>
    </location>
</feature>
<organism evidence="8 9">
    <name type="scientific">Neisseria weaveri</name>
    <dbReference type="NCBI Taxonomy" id="28091"/>
    <lineage>
        <taxon>Bacteria</taxon>
        <taxon>Pseudomonadati</taxon>
        <taxon>Pseudomonadota</taxon>
        <taxon>Betaproteobacteria</taxon>
        <taxon>Neisseriales</taxon>
        <taxon>Neisseriaceae</taxon>
        <taxon>Neisseria</taxon>
    </lineage>
</organism>
<evidence type="ECO:0000313" key="8">
    <source>
        <dbReference type="EMBL" id="VEJ51124.1"/>
    </source>
</evidence>
<dbReference type="PRINTS" id="PR01022">
    <property type="entry name" value="OUTRMMBRANEA"/>
</dbReference>
<feature type="signal peptide" evidence="6">
    <location>
        <begin position="1"/>
        <end position="30"/>
    </location>
</feature>
<dbReference type="PROSITE" id="PS51123">
    <property type="entry name" value="OMPA_2"/>
    <property type="match status" value="1"/>
</dbReference>
<keyword evidence="9" id="KW-1185">Reference proteome</keyword>